<name>A0A9P6MEN3_9FUNG</name>
<reference evidence="2" key="1">
    <citation type="journal article" date="2020" name="Fungal Divers.">
        <title>Resolving the Mortierellaceae phylogeny through synthesis of multi-gene phylogenetics and phylogenomics.</title>
        <authorList>
            <person name="Vandepol N."/>
            <person name="Liber J."/>
            <person name="Desiro A."/>
            <person name="Na H."/>
            <person name="Kennedy M."/>
            <person name="Barry K."/>
            <person name="Grigoriev I.V."/>
            <person name="Miller A.N."/>
            <person name="O'Donnell K."/>
            <person name="Stajich J.E."/>
            <person name="Bonito G."/>
        </authorList>
    </citation>
    <scope>NUCLEOTIDE SEQUENCE</scope>
    <source>
        <strain evidence="2">MES-2147</strain>
    </source>
</reference>
<accession>A0A9P6MEN3</accession>
<protein>
    <submittedName>
        <fullName evidence="2">Uncharacterized protein</fullName>
    </submittedName>
</protein>
<organism evidence="2 3">
    <name type="scientific">Modicella reniformis</name>
    <dbReference type="NCBI Taxonomy" id="1440133"/>
    <lineage>
        <taxon>Eukaryota</taxon>
        <taxon>Fungi</taxon>
        <taxon>Fungi incertae sedis</taxon>
        <taxon>Mucoromycota</taxon>
        <taxon>Mortierellomycotina</taxon>
        <taxon>Mortierellomycetes</taxon>
        <taxon>Mortierellales</taxon>
        <taxon>Mortierellaceae</taxon>
        <taxon>Modicella</taxon>
    </lineage>
</organism>
<proteinExistence type="predicted"/>
<feature type="compositionally biased region" description="Polar residues" evidence="1">
    <location>
        <begin position="1"/>
        <end position="10"/>
    </location>
</feature>
<feature type="non-terminal residue" evidence="2">
    <location>
        <position position="135"/>
    </location>
</feature>
<evidence type="ECO:0000313" key="2">
    <source>
        <dbReference type="EMBL" id="KAF9995101.1"/>
    </source>
</evidence>
<feature type="region of interest" description="Disordered" evidence="1">
    <location>
        <begin position="1"/>
        <end position="31"/>
    </location>
</feature>
<evidence type="ECO:0000313" key="3">
    <source>
        <dbReference type="Proteomes" id="UP000749646"/>
    </source>
</evidence>
<sequence>MEQPSASTPPAQKLAPWHLSDPSRHTTDFSAGTSTKAVDFDDFQACTPFENLSKLPVSTTTITTAVSASFSEPFMTTTKSEIMASRSGSSVTKAEKTNKFCSQQVLSSETHLSAPSDQAFVSSAVPLSQALIHFD</sequence>
<dbReference type="AlphaFoldDB" id="A0A9P6MEN3"/>
<dbReference type="EMBL" id="JAAAHW010001425">
    <property type="protein sequence ID" value="KAF9995101.1"/>
    <property type="molecule type" value="Genomic_DNA"/>
</dbReference>
<gene>
    <name evidence="2" type="ORF">BGZ65_009274</name>
</gene>
<keyword evidence="3" id="KW-1185">Reference proteome</keyword>
<comment type="caution">
    <text evidence="2">The sequence shown here is derived from an EMBL/GenBank/DDBJ whole genome shotgun (WGS) entry which is preliminary data.</text>
</comment>
<dbReference type="Proteomes" id="UP000749646">
    <property type="component" value="Unassembled WGS sequence"/>
</dbReference>
<evidence type="ECO:0000256" key="1">
    <source>
        <dbReference type="SAM" id="MobiDB-lite"/>
    </source>
</evidence>